<sequence>LFWKIHPIIKKYKSIKKEQEKLIKNKEQETWDMMAPLNRLYDWGVFNRMMTQAVPRLEFDPYFTNQRLADLINSYGWDENFSKERSVLFSHSGLINGNPFVIARTRKMEWGTKEYTGELVVKWTTVEYDSDGKKHTRHHSETLRASVHKPYPEYFEKTRLIYGNTAAPDLNFTREKNDDELTVGSRSYKRKLKEIENFSRDLKNDFAMATNEEFEVLFTTTNRNNNQQYFLLFTPLAQENMINIIRDKENGYGDDFQFMKHRKLNTLTADHMQELPLDMNPRMFWNNNYDAAKQIFIETTCENFRAIYFGFAPLLCIPMYQQIRPASAIYGTDIPRQSSYWEHESLANFWGEDKFADASCVTHSILKTTENRKEDGTVEVQVRAYGYRSEPRVDYISKYCSNENYYDVPVKWDEYIPVMGTGVLEMQEDIVDEQPDLDPVARLQETNQKLGALGEGSIFRRHITSRIMR</sequence>
<evidence type="ECO:0000313" key="2">
    <source>
        <dbReference type="Proteomes" id="UP000824014"/>
    </source>
</evidence>
<reference evidence="1" key="1">
    <citation type="journal article" date="2021" name="PeerJ">
        <title>Extensive microbial diversity within the chicken gut microbiome revealed by metagenomics and culture.</title>
        <authorList>
            <person name="Gilroy R."/>
            <person name="Ravi A."/>
            <person name="Getino M."/>
            <person name="Pursley I."/>
            <person name="Horton D.L."/>
            <person name="Alikhan N.F."/>
            <person name="Baker D."/>
            <person name="Gharbi K."/>
            <person name="Hall N."/>
            <person name="Watson M."/>
            <person name="Adriaenssens E.M."/>
            <person name="Foster-Nyarko E."/>
            <person name="Jarju S."/>
            <person name="Secka A."/>
            <person name="Antonio M."/>
            <person name="Oren A."/>
            <person name="Chaudhuri R.R."/>
            <person name="La Ragione R."/>
            <person name="Hildebrand F."/>
            <person name="Pallen M.J."/>
        </authorList>
    </citation>
    <scope>NUCLEOTIDE SEQUENCE</scope>
    <source>
        <strain evidence="1">ChiHjej11B10-19426</strain>
    </source>
</reference>
<proteinExistence type="predicted"/>
<feature type="non-terminal residue" evidence="1">
    <location>
        <position position="1"/>
    </location>
</feature>
<accession>A0A9D2DFA5</accession>
<reference evidence="1" key="2">
    <citation type="submission" date="2021-04" db="EMBL/GenBank/DDBJ databases">
        <authorList>
            <person name="Gilroy R."/>
        </authorList>
    </citation>
    <scope>NUCLEOTIDE SEQUENCE</scope>
    <source>
        <strain evidence="1">ChiHjej11B10-19426</strain>
    </source>
</reference>
<organism evidence="1 2">
    <name type="scientific">Candidatus Tidjanibacter faecipullorum</name>
    <dbReference type="NCBI Taxonomy" id="2838766"/>
    <lineage>
        <taxon>Bacteria</taxon>
        <taxon>Pseudomonadati</taxon>
        <taxon>Bacteroidota</taxon>
        <taxon>Bacteroidia</taxon>
        <taxon>Bacteroidales</taxon>
        <taxon>Rikenellaceae</taxon>
        <taxon>Tidjanibacter</taxon>
    </lineage>
</organism>
<name>A0A9D2DFA5_9BACT</name>
<comment type="caution">
    <text evidence="1">The sequence shown here is derived from an EMBL/GenBank/DDBJ whole genome shotgun (WGS) entry which is preliminary data.</text>
</comment>
<protein>
    <submittedName>
        <fullName evidence="1">Uncharacterized protein</fullName>
    </submittedName>
</protein>
<dbReference type="NCBIfam" id="NF046000">
    <property type="entry name" value="MAG1210_fam"/>
    <property type="match status" value="1"/>
</dbReference>
<gene>
    <name evidence="1" type="ORF">H9816_07940</name>
</gene>
<evidence type="ECO:0000313" key="1">
    <source>
        <dbReference type="EMBL" id="HIZ15820.1"/>
    </source>
</evidence>
<dbReference type="Proteomes" id="UP000824014">
    <property type="component" value="Unassembled WGS sequence"/>
</dbReference>
<dbReference type="AlphaFoldDB" id="A0A9D2DFA5"/>
<dbReference type="EMBL" id="DXCC01000030">
    <property type="protein sequence ID" value="HIZ15820.1"/>
    <property type="molecule type" value="Genomic_DNA"/>
</dbReference>